<dbReference type="EMBL" id="KV875097">
    <property type="protein sequence ID" value="OIW29404.1"/>
    <property type="molecule type" value="Genomic_DNA"/>
</dbReference>
<dbReference type="OrthoDB" id="3937708at2759"/>
<sequence>MARCHRSLWACFALLALRVSADCTVTGLDYTNGGSYLIDATSNSPFTFTSLFKGCDDDIVTPVLISPNGQEYNCSSVETTANGGEELSTCPVSYNQMSSGAWTIIIQAQNVDLAVQRTFTLNVGVPQKTVITLTPTVIIGTTSTPPAQTIETTLTETQTIVFIPPTSTAHCNFGTQTVTQYYQPAPTTLTTTVIRAHQAGIVTSNWVTTVAVTASCHVTATATHVDSPPPVPTLPRPSACGKGGVVVGGVEVEEGRGVVLGAAGAAEGDLAVVETGEAMVEGVEGVEDRAVVAVVVVVAPEAGQEGVVGAEDRAVVVEVVVDQEAAAEEGVQGVEVEAVVAMGVAEVEAVQADGEAEVDEEAAAVEGGVEEEEVTVSHVPFYPADATSSIVERDIAALAAITSTVYETTYTVTSTSVILAQPTTTVETYYLGVSQTVTAPAQTVCDVSAAQTLTVVSMQPQVTETKVAVVTTDTFATVWVGQTQYTTRTQANAATVCWQQGGWYGV</sequence>
<protein>
    <submittedName>
        <fullName evidence="2">Uncharacterized protein</fullName>
    </submittedName>
</protein>
<dbReference type="STRING" id="1408157.A0A1J7JJF9"/>
<keyword evidence="3" id="KW-1185">Reference proteome</keyword>
<feature type="signal peptide" evidence="1">
    <location>
        <begin position="1"/>
        <end position="21"/>
    </location>
</feature>
<dbReference type="InParanoid" id="A0A1J7JJF9"/>
<proteinExistence type="predicted"/>
<gene>
    <name evidence="2" type="ORF">CONLIGDRAFT_713944</name>
</gene>
<organism evidence="2 3">
    <name type="scientific">Coniochaeta ligniaria NRRL 30616</name>
    <dbReference type="NCBI Taxonomy" id="1408157"/>
    <lineage>
        <taxon>Eukaryota</taxon>
        <taxon>Fungi</taxon>
        <taxon>Dikarya</taxon>
        <taxon>Ascomycota</taxon>
        <taxon>Pezizomycotina</taxon>
        <taxon>Sordariomycetes</taxon>
        <taxon>Sordariomycetidae</taxon>
        <taxon>Coniochaetales</taxon>
        <taxon>Coniochaetaceae</taxon>
        <taxon>Coniochaeta</taxon>
    </lineage>
</organism>
<evidence type="ECO:0000256" key="1">
    <source>
        <dbReference type="SAM" id="SignalP"/>
    </source>
</evidence>
<dbReference type="Proteomes" id="UP000182658">
    <property type="component" value="Unassembled WGS sequence"/>
</dbReference>
<evidence type="ECO:0000313" key="2">
    <source>
        <dbReference type="EMBL" id="OIW29404.1"/>
    </source>
</evidence>
<reference evidence="2 3" key="1">
    <citation type="submission" date="2016-10" db="EMBL/GenBank/DDBJ databases">
        <title>Draft genome sequence of Coniochaeta ligniaria NRRL30616, a lignocellulolytic fungus for bioabatement of inhibitors in plant biomass hydrolysates.</title>
        <authorList>
            <consortium name="DOE Joint Genome Institute"/>
            <person name="Jimenez D.J."/>
            <person name="Hector R.E."/>
            <person name="Riley R."/>
            <person name="Sun H."/>
            <person name="Grigoriev I.V."/>
            <person name="Van Elsas J.D."/>
            <person name="Nichols N.N."/>
        </authorList>
    </citation>
    <scope>NUCLEOTIDE SEQUENCE [LARGE SCALE GENOMIC DNA]</scope>
    <source>
        <strain evidence="2 3">NRRL 30616</strain>
    </source>
</reference>
<dbReference type="AlphaFoldDB" id="A0A1J7JJF9"/>
<evidence type="ECO:0000313" key="3">
    <source>
        <dbReference type="Proteomes" id="UP000182658"/>
    </source>
</evidence>
<name>A0A1J7JJF9_9PEZI</name>
<keyword evidence="1" id="KW-0732">Signal</keyword>
<accession>A0A1J7JJF9</accession>
<feature type="chain" id="PRO_5012408007" evidence="1">
    <location>
        <begin position="22"/>
        <end position="506"/>
    </location>
</feature>